<keyword evidence="3" id="KW-1185">Reference proteome</keyword>
<proteinExistence type="predicted"/>
<dbReference type="OrthoDB" id="341486at2759"/>
<protein>
    <submittedName>
        <fullName evidence="2">Uncharacterized protein</fullName>
    </submittedName>
</protein>
<dbReference type="GO" id="GO:0005737">
    <property type="term" value="C:cytoplasm"/>
    <property type="evidence" value="ECO:0007669"/>
    <property type="project" value="TreeGrafter"/>
</dbReference>
<feature type="region of interest" description="Disordered" evidence="1">
    <location>
        <begin position="392"/>
        <end position="418"/>
    </location>
</feature>
<evidence type="ECO:0000313" key="2">
    <source>
        <dbReference type="EMBL" id="OAX31405.1"/>
    </source>
</evidence>
<gene>
    <name evidence="2" type="ORF">K503DRAFT_787848</name>
</gene>
<organism evidence="2 3">
    <name type="scientific">Rhizopogon vinicolor AM-OR11-026</name>
    <dbReference type="NCBI Taxonomy" id="1314800"/>
    <lineage>
        <taxon>Eukaryota</taxon>
        <taxon>Fungi</taxon>
        <taxon>Dikarya</taxon>
        <taxon>Basidiomycota</taxon>
        <taxon>Agaricomycotina</taxon>
        <taxon>Agaricomycetes</taxon>
        <taxon>Agaricomycetidae</taxon>
        <taxon>Boletales</taxon>
        <taxon>Suillineae</taxon>
        <taxon>Rhizopogonaceae</taxon>
        <taxon>Rhizopogon</taxon>
    </lineage>
</organism>
<feature type="non-terminal residue" evidence="2">
    <location>
        <position position="1"/>
    </location>
</feature>
<dbReference type="InterPro" id="IPR037593">
    <property type="entry name" value="MIOS/Sea4"/>
</dbReference>
<evidence type="ECO:0000313" key="3">
    <source>
        <dbReference type="Proteomes" id="UP000092154"/>
    </source>
</evidence>
<dbReference type="PANTHER" id="PTHR16453:SF9">
    <property type="entry name" value="GATOR COMPLEX PROTEIN MIOS"/>
    <property type="match status" value="1"/>
</dbReference>
<dbReference type="STRING" id="1314800.A0A1B7MFM4"/>
<dbReference type="EMBL" id="KV449417">
    <property type="protein sequence ID" value="OAX31405.1"/>
    <property type="molecule type" value="Genomic_DNA"/>
</dbReference>
<dbReference type="AlphaFoldDB" id="A0A1B7MFM4"/>
<feature type="compositionally biased region" description="Polar residues" evidence="1">
    <location>
        <begin position="407"/>
        <end position="418"/>
    </location>
</feature>
<dbReference type="PANTHER" id="PTHR16453">
    <property type="entry name" value="WD40 DOMAIN-CONTAINING PROTEIN MIO FAMILY MEMBER"/>
    <property type="match status" value="1"/>
</dbReference>
<sequence length="756" mass="83853">LTARTMFATNEKHILMVLITVTNLSGIIFKCYPSHFTTELSQSSTLDEDVVSNTAPGRPQPRIARADVVGHRTDGRVLQQYTLTEIVSALAFLPQYTHLLLAGISARWLRLFDFRTPTPTTTNIATSPIDPHQIPRLPHPLLTFTEKYAAVDGARTRGGSGGGGGGGGAGGANSNAAGFVDHIEFSSSRRGVLAKHEKDTSYVRFRDLQQVQGSEDFADGERFGFGAGFGFGESLQLSGATSKRSWAPWTAAGSGMKPSNVESQETMALILSDTRKMVNKDADFELYAIHDTPKQASWSARGDLAIGTGPGCKVLPGFEDRGVPPQPWDVHAEEETTTRGRGKTVRQPMFGKGDEDGFPQLGSNASPSKVMKARTYSPASFRLYPLEHSVVRTGDEPKPKGRGQLAEKNSSRVMHSTQSVSQVVEDDISMMMRRRAIPWIWTSKLLMRDVSPCRRSIMLKSYRKILAQIQHSQSYGLGYIIPANLYASRRQDYTDMSSQTKGFLDYGKDSRRCLKFLTRAHRLSASLTPFSAIHPSVVVDPLTRMRQPSDDFVYGDFAALPLYVRDGQVQNAHVKLLRDAQSYVRAGGTPSSELRDYTECVIFRLRGPCFRVVLTQLASKDWSEVLEEELLPLRERLAIAFQFLEDEALSSYLRRTTDRACTRDDIEGLIIAGLTPTGMVILQDYVDRTGDVQTAAILGAYASPAKFADGRAEQWLEMYRDLLDRFKLFHHRVAFDIERGQTLQDAVQNGDLAPFE</sequence>
<dbReference type="Proteomes" id="UP000092154">
    <property type="component" value="Unassembled WGS sequence"/>
</dbReference>
<evidence type="ECO:0000256" key="1">
    <source>
        <dbReference type="SAM" id="MobiDB-lite"/>
    </source>
</evidence>
<name>A0A1B7MFM4_9AGAM</name>
<reference evidence="2 3" key="1">
    <citation type="submission" date="2016-06" db="EMBL/GenBank/DDBJ databases">
        <title>Comparative genomics of the ectomycorrhizal sister species Rhizopogon vinicolor and Rhizopogon vesiculosus (Basidiomycota: Boletales) reveals a divergence of the mating type B locus.</title>
        <authorList>
            <consortium name="DOE Joint Genome Institute"/>
            <person name="Mujic A.B."/>
            <person name="Kuo A."/>
            <person name="Tritt A."/>
            <person name="Lipzen A."/>
            <person name="Chen C."/>
            <person name="Johnson J."/>
            <person name="Sharma A."/>
            <person name="Barry K."/>
            <person name="Grigoriev I.V."/>
            <person name="Spatafora J.W."/>
        </authorList>
    </citation>
    <scope>NUCLEOTIDE SEQUENCE [LARGE SCALE GENOMIC DNA]</scope>
    <source>
        <strain evidence="2 3">AM-OR11-026</strain>
    </source>
</reference>
<accession>A0A1B7MFM4</accession>
<dbReference type="GO" id="GO:1904263">
    <property type="term" value="P:positive regulation of TORC1 signaling"/>
    <property type="evidence" value="ECO:0007669"/>
    <property type="project" value="TreeGrafter"/>
</dbReference>
<dbReference type="InParanoid" id="A0A1B7MFM4"/>
<feature type="region of interest" description="Disordered" evidence="1">
    <location>
        <begin position="323"/>
        <end position="369"/>
    </location>
</feature>